<dbReference type="PANTHER" id="PTHR37019:SF2">
    <property type="entry name" value="EXPERA DOMAIN-CONTAINING PROTEIN"/>
    <property type="match status" value="1"/>
</dbReference>
<proteinExistence type="predicted"/>
<evidence type="ECO:0000313" key="5">
    <source>
        <dbReference type="Proteomes" id="UP000199069"/>
    </source>
</evidence>
<feature type="transmembrane region" description="Helical" evidence="1">
    <location>
        <begin position="20"/>
        <end position="45"/>
    </location>
</feature>
<evidence type="ECO:0000313" key="6">
    <source>
        <dbReference type="Proteomes" id="UP000239560"/>
    </source>
</evidence>
<dbReference type="InterPro" id="IPR056121">
    <property type="entry name" value="DUF7704"/>
</dbReference>
<keyword evidence="1" id="KW-1133">Transmembrane helix</keyword>
<feature type="transmembrane region" description="Helical" evidence="1">
    <location>
        <begin position="109"/>
        <end position="127"/>
    </location>
</feature>
<dbReference type="Proteomes" id="UP000199069">
    <property type="component" value="Unassembled WGS sequence"/>
</dbReference>
<evidence type="ECO:0000256" key="1">
    <source>
        <dbReference type="SAM" id="Phobius"/>
    </source>
</evidence>
<feature type="transmembrane region" description="Helical" evidence="1">
    <location>
        <begin position="139"/>
        <end position="161"/>
    </location>
</feature>
<organism evidence="3 5">
    <name type="scientific">Rhodotorula toruloides</name>
    <name type="common">Yeast</name>
    <name type="synonym">Rhodosporidium toruloides</name>
    <dbReference type="NCBI Taxonomy" id="5286"/>
    <lineage>
        <taxon>Eukaryota</taxon>
        <taxon>Fungi</taxon>
        <taxon>Dikarya</taxon>
        <taxon>Basidiomycota</taxon>
        <taxon>Pucciniomycotina</taxon>
        <taxon>Microbotryomycetes</taxon>
        <taxon>Sporidiobolales</taxon>
        <taxon>Sporidiobolaceae</taxon>
        <taxon>Rhodotorula</taxon>
    </lineage>
</organism>
<dbReference type="Proteomes" id="UP000239560">
    <property type="component" value="Unassembled WGS sequence"/>
</dbReference>
<evidence type="ECO:0000259" key="2">
    <source>
        <dbReference type="Pfam" id="PF24803"/>
    </source>
</evidence>
<dbReference type="OMA" id="TMAIWQL"/>
<sequence>MPSSVNSPTPCFDPLPSPYFLFFSVLEPLLTFAGAAYAIFTPLPYYIALYPPSLLAPPTAKSTHVAAIMVVRQLGSCFFLFALMGCVLLPAMRRTLKDRPAELETLVQAYLTCLAAADLTHIGFTLFDLGLTGSLAPSGWNALVWGNVGVTSVLFLVRTLWMAEVGRGSARQSGAERKSE</sequence>
<dbReference type="EMBL" id="LCTV02000006">
    <property type="protein sequence ID" value="PRQ74324.1"/>
    <property type="molecule type" value="Genomic_DNA"/>
</dbReference>
<feature type="domain" description="DUF7704" evidence="2">
    <location>
        <begin position="15"/>
        <end position="165"/>
    </location>
</feature>
<dbReference type="OrthoDB" id="2937326at2759"/>
<evidence type="ECO:0000313" key="4">
    <source>
        <dbReference type="EMBL" id="PRQ74324.1"/>
    </source>
</evidence>
<dbReference type="AlphaFoldDB" id="A0A0K3CCD2"/>
<reference evidence="3 5" key="1">
    <citation type="submission" date="2015-07" db="EMBL/GenBank/DDBJ databases">
        <authorList>
            <person name="Cajimat M.N.B."/>
            <person name="Milazzo M.L."/>
            <person name="Fulhorst C.F."/>
        </authorList>
    </citation>
    <scope>NUCLEOTIDE SEQUENCE [LARGE SCALE GENOMIC DNA]</scope>
    <source>
        <strain evidence="3">Single colony</strain>
    </source>
</reference>
<keyword evidence="1" id="KW-0812">Transmembrane</keyword>
<dbReference type="Pfam" id="PF24803">
    <property type="entry name" value="DUF7704"/>
    <property type="match status" value="1"/>
</dbReference>
<gene>
    <name evidence="3" type="primary">FGENESH: predicted gene_6.177</name>
    <name evidence="4" type="ORF">AAT19DRAFT_14677</name>
    <name evidence="3" type="ORF">BN2166_0032550</name>
</gene>
<reference evidence="4 6" key="2">
    <citation type="journal article" date="2018" name="Elife">
        <title>Functional genomics of lipid metabolism in the oleaginous yeast Rhodosporidium toruloides.</title>
        <authorList>
            <person name="Coradetti S.T."/>
            <person name="Pinel D."/>
            <person name="Geiselman G."/>
            <person name="Ito M."/>
            <person name="Mondo S."/>
            <person name="Reilly M.C."/>
            <person name="Cheng Y.F."/>
            <person name="Bauer S."/>
            <person name="Grigoriev I."/>
            <person name="Gladden J.M."/>
            <person name="Simmons B.A."/>
            <person name="Brem R."/>
            <person name="Arkin A.P."/>
            <person name="Skerker J.M."/>
        </authorList>
    </citation>
    <scope>NUCLEOTIDE SEQUENCE [LARGE SCALE GENOMIC DNA]</scope>
    <source>
        <strain evidence="4 6">NBRC 0880</strain>
    </source>
</reference>
<name>A0A0K3CCD2_RHOTO</name>
<dbReference type="EMBL" id="CWKI01000006">
    <property type="protein sequence ID" value="CTR07394.1"/>
    <property type="molecule type" value="Genomic_DNA"/>
</dbReference>
<keyword evidence="5" id="KW-1185">Reference proteome</keyword>
<evidence type="ECO:0000313" key="3">
    <source>
        <dbReference type="EMBL" id="CTR07394.1"/>
    </source>
</evidence>
<dbReference type="PANTHER" id="PTHR37019">
    <property type="entry name" value="CHROMOSOME 1, WHOLE GENOME SHOTGUN SEQUENCE"/>
    <property type="match status" value="1"/>
</dbReference>
<feature type="transmembrane region" description="Helical" evidence="1">
    <location>
        <begin position="65"/>
        <end position="89"/>
    </location>
</feature>
<protein>
    <recommendedName>
        <fullName evidence="2">DUF7704 domain-containing protein</fullName>
    </recommendedName>
</protein>
<accession>A0A0K3CCD2</accession>
<dbReference type="STRING" id="5286.A0A0K3CCD2"/>
<keyword evidence="1" id="KW-0472">Membrane</keyword>